<evidence type="ECO:0000259" key="2">
    <source>
        <dbReference type="Pfam" id="PF17761"/>
    </source>
</evidence>
<feature type="domain" description="YhcG N-terminal" evidence="2">
    <location>
        <begin position="20"/>
        <end position="156"/>
    </location>
</feature>
<organism evidence="3 4">
    <name type="scientific">Marinilabilia salmonicolor</name>
    <dbReference type="NCBI Taxonomy" id="989"/>
    <lineage>
        <taxon>Bacteria</taxon>
        <taxon>Pseudomonadati</taxon>
        <taxon>Bacteroidota</taxon>
        <taxon>Bacteroidia</taxon>
        <taxon>Marinilabiliales</taxon>
        <taxon>Marinilabiliaceae</taxon>
        <taxon>Marinilabilia</taxon>
    </lineage>
</organism>
<evidence type="ECO:0000313" key="3">
    <source>
        <dbReference type="EMBL" id="RCW19651.1"/>
    </source>
</evidence>
<keyword evidence="4" id="KW-1185">Reference proteome</keyword>
<dbReference type="PANTHER" id="PTHR30547:SF5">
    <property type="entry name" value="NUCLEASE YHCG-RELATED"/>
    <property type="match status" value="1"/>
</dbReference>
<dbReference type="InterPro" id="IPR041527">
    <property type="entry name" value="YhcG_N"/>
</dbReference>
<keyword evidence="3" id="KW-0255">Endonuclease</keyword>
<evidence type="ECO:0000313" key="4">
    <source>
        <dbReference type="Proteomes" id="UP000252733"/>
    </source>
</evidence>
<dbReference type="Proteomes" id="UP000252733">
    <property type="component" value="Unassembled WGS sequence"/>
</dbReference>
<reference evidence="3 4" key="1">
    <citation type="submission" date="2018-07" db="EMBL/GenBank/DDBJ databases">
        <title>Freshwater and sediment microbial communities from various areas in North America, analyzing microbe dynamics in response to fracking.</title>
        <authorList>
            <person name="Lamendella R."/>
        </authorList>
    </citation>
    <scope>NUCLEOTIDE SEQUENCE [LARGE SCALE GENOMIC DNA]</scope>
    <source>
        <strain evidence="3 4">160A</strain>
    </source>
</reference>
<name>A0A2T0WFC8_9BACT</name>
<keyword evidence="3" id="KW-0540">Nuclease</keyword>
<dbReference type="GO" id="GO:0004519">
    <property type="term" value="F:endonuclease activity"/>
    <property type="evidence" value="ECO:0007669"/>
    <property type="project" value="UniProtKB-KW"/>
</dbReference>
<keyword evidence="3" id="KW-0378">Hydrolase</keyword>
<proteinExistence type="predicted"/>
<protein>
    <submittedName>
        <fullName evidence="3">Putative nuclease of restriction endonuclease-like (RecB) superfamily</fullName>
    </submittedName>
</protein>
<dbReference type="Pfam" id="PF06250">
    <property type="entry name" value="YhcG_C"/>
    <property type="match status" value="1"/>
</dbReference>
<dbReference type="PANTHER" id="PTHR30547">
    <property type="entry name" value="UNCHARACTERIZED PROTEIN YHCG-RELATED"/>
    <property type="match status" value="1"/>
</dbReference>
<accession>A0A2T0WFC8</accession>
<dbReference type="AlphaFoldDB" id="A0A2T0WFC8"/>
<dbReference type="InterPro" id="IPR053148">
    <property type="entry name" value="PD-DEXK-like_domain"/>
</dbReference>
<dbReference type="InterPro" id="IPR011856">
    <property type="entry name" value="tRNA_endonuc-like_dom_sf"/>
</dbReference>
<dbReference type="EMBL" id="QPIZ01000079">
    <property type="protein sequence ID" value="RCW19651.1"/>
    <property type="molecule type" value="Genomic_DNA"/>
</dbReference>
<dbReference type="GO" id="GO:0003676">
    <property type="term" value="F:nucleic acid binding"/>
    <property type="evidence" value="ECO:0007669"/>
    <property type="project" value="InterPro"/>
</dbReference>
<dbReference type="InterPro" id="IPR009362">
    <property type="entry name" value="YhcG_C"/>
</dbReference>
<dbReference type="Gene3D" id="3.40.1350.10">
    <property type="match status" value="1"/>
</dbReference>
<gene>
    <name evidence="3" type="ORF">DFO77_1792</name>
</gene>
<sequence length="353" mass="42134">MIYLFFMEKEILKNNDLIEEIKGFINEAKETVAITANSALTILYWNIGHRINNEILENKRADYGQQIIRALSKRLTEEFGKGWSEKQLRHCLRFAETFKEKEIVYALSRQLTWTHFRTLIYIENELSREFYAEMCRLEGWTTRVLNEKIDSMLFERTAISRKPELQIKKELKELRENKKITPDIVFRDPYILDFLDLEDNFSEKNLEEAILKELERFLMELGQGFTFVERQKRMLIDGESYKLDLLFYHRKLKRLVAIDLKLGRFKAAYKGQMELYLRYIQKHELEPGEDSPIGLLLCAEGNNEQIELLQIENSGIRIAEYITELPPKEVLQKKLHRLINTERKRLEQKNDDK</sequence>
<feature type="domain" description="YhcG PDDEXK nuclease" evidence="1">
    <location>
        <begin position="185"/>
        <end position="335"/>
    </location>
</feature>
<comment type="caution">
    <text evidence="3">The sequence shown here is derived from an EMBL/GenBank/DDBJ whole genome shotgun (WGS) entry which is preliminary data.</text>
</comment>
<evidence type="ECO:0000259" key="1">
    <source>
        <dbReference type="Pfam" id="PF06250"/>
    </source>
</evidence>
<dbReference type="Pfam" id="PF17761">
    <property type="entry name" value="DUF1016_N"/>
    <property type="match status" value="1"/>
</dbReference>